<protein>
    <recommendedName>
        <fullName evidence="11">Beta-mannosidase B</fullName>
        <ecNumber evidence="5">3.2.1.25</ecNumber>
    </recommendedName>
    <alternativeName>
        <fullName evidence="12">Mannanase B</fullName>
    </alternativeName>
</protein>
<dbReference type="InterPro" id="IPR008979">
    <property type="entry name" value="Galactose-bd-like_sf"/>
</dbReference>
<comment type="pathway">
    <text evidence="3">Glycan metabolism; N-glycan degradation.</text>
</comment>
<evidence type="ECO:0000256" key="5">
    <source>
        <dbReference type="ARBA" id="ARBA00012754"/>
    </source>
</evidence>
<dbReference type="InterPro" id="IPR006102">
    <property type="entry name" value="Ig-like_GH2"/>
</dbReference>
<dbReference type="InterPro" id="IPR054593">
    <property type="entry name" value="Beta-mannosidase-like_N2"/>
</dbReference>
<feature type="domain" description="Mannosidase Ig/CBM-like" evidence="15">
    <location>
        <begin position="711"/>
        <end position="801"/>
    </location>
</feature>
<dbReference type="GO" id="GO:0005576">
    <property type="term" value="C:extracellular region"/>
    <property type="evidence" value="ECO:0007669"/>
    <property type="project" value="UniProtKB-SubCell"/>
</dbReference>
<dbReference type="SUPFAM" id="SSF49785">
    <property type="entry name" value="Galactose-binding domain-like"/>
    <property type="match status" value="1"/>
</dbReference>
<dbReference type="InterPro" id="IPR041625">
    <property type="entry name" value="Beta-mannosidase_Ig"/>
</dbReference>
<dbReference type="eggNOG" id="KOG2230">
    <property type="taxonomic scope" value="Eukaryota"/>
</dbReference>
<name>W4KGD9_HETIT</name>
<dbReference type="OrthoDB" id="2866996at2759"/>
<feature type="domain" description="Beta-mannosidase-like galactose-binding" evidence="16">
    <location>
        <begin position="26"/>
        <end position="194"/>
    </location>
</feature>
<dbReference type="AlphaFoldDB" id="W4KGD9"/>
<dbReference type="Gene3D" id="2.60.120.260">
    <property type="entry name" value="Galactose-binding domain-like"/>
    <property type="match status" value="1"/>
</dbReference>
<dbReference type="KEGG" id="hir:HETIRDRAFT_109221"/>
<evidence type="ECO:0000256" key="4">
    <source>
        <dbReference type="ARBA" id="ARBA00011738"/>
    </source>
</evidence>
<evidence type="ECO:0000313" key="18">
    <source>
        <dbReference type="Proteomes" id="UP000030671"/>
    </source>
</evidence>
<reference evidence="17 18" key="1">
    <citation type="journal article" date="2012" name="New Phytol.">
        <title>Insight into trade-off between wood decay and parasitism from the genome of a fungal forest pathogen.</title>
        <authorList>
            <person name="Olson A."/>
            <person name="Aerts A."/>
            <person name="Asiegbu F."/>
            <person name="Belbahri L."/>
            <person name="Bouzid O."/>
            <person name="Broberg A."/>
            <person name="Canback B."/>
            <person name="Coutinho P.M."/>
            <person name="Cullen D."/>
            <person name="Dalman K."/>
            <person name="Deflorio G."/>
            <person name="van Diepen L.T."/>
            <person name="Dunand C."/>
            <person name="Duplessis S."/>
            <person name="Durling M."/>
            <person name="Gonthier P."/>
            <person name="Grimwood J."/>
            <person name="Fossdal C.G."/>
            <person name="Hansson D."/>
            <person name="Henrissat B."/>
            <person name="Hietala A."/>
            <person name="Himmelstrand K."/>
            <person name="Hoffmeister D."/>
            <person name="Hogberg N."/>
            <person name="James T.Y."/>
            <person name="Karlsson M."/>
            <person name="Kohler A."/>
            <person name="Kues U."/>
            <person name="Lee Y.H."/>
            <person name="Lin Y.C."/>
            <person name="Lind M."/>
            <person name="Lindquist E."/>
            <person name="Lombard V."/>
            <person name="Lucas S."/>
            <person name="Lunden K."/>
            <person name="Morin E."/>
            <person name="Murat C."/>
            <person name="Park J."/>
            <person name="Raffaello T."/>
            <person name="Rouze P."/>
            <person name="Salamov A."/>
            <person name="Schmutz J."/>
            <person name="Solheim H."/>
            <person name="Stahlberg J."/>
            <person name="Velez H."/>
            <person name="de Vries R.P."/>
            <person name="Wiebenga A."/>
            <person name="Woodward S."/>
            <person name="Yakovlev I."/>
            <person name="Garbelotto M."/>
            <person name="Martin F."/>
            <person name="Grigoriev I.V."/>
            <person name="Stenlid J."/>
        </authorList>
    </citation>
    <scope>NUCLEOTIDE SEQUENCE [LARGE SCALE GENOMIC DNA]</scope>
    <source>
        <strain evidence="17 18">TC 32-1</strain>
    </source>
</reference>
<gene>
    <name evidence="17" type="ORF">HETIRDRAFT_109221</name>
</gene>
<dbReference type="InParanoid" id="W4KGD9"/>
<dbReference type="PANTHER" id="PTHR43730:SF1">
    <property type="entry name" value="BETA-MANNOSIDASE"/>
    <property type="match status" value="1"/>
</dbReference>
<dbReference type="GeneID" id="20666422"/>
<dbReference type="GO" id="GO:0004567">
    <property type="term" value="F:beta-mannosidase activity"/>
    <property type="evidence" value="ECO:0007669"/>
    <property type="project" value="UniProtKB-EC"/>
</dbReference>
<dbReference type="Proteomes" id="UP000030671">
    <property type="component" value="Unassembled WGS sequence"/>
</dbReference>
<dbReference type="HOGENOM" id="CLU_005015_1_1_1"/>
<proteinExistence type="inferred from homology"/>
<dbReference type="FunFam" id="3.20.20.80:FF:000050">
    <property type="entry name" value="Beta-mannosidase B"/>
    <property type="match status" value="1"/>
</dbReference>
<keyword evidence="7 17" id="KW-0378">Hydrolase</keyword>
<evidence type="ECO:0000256" key="6">
    <source>
        <dbReference type="ARBA" id="ARBA00022525"/>
    </source>
</evidence>
<keyword evidence="9" id="KW-0326">Glycosidase</keyword>
<dbReference type="Pfam" id="PF17753">
    <property type="entry name" value="Ig_mannosidase"/>
    <property type="match status" value="1"/>
</dbReference>
<evidence type="ECO:0000256" key="9">
    <source>
        <dbReference type="ARBA" id="ARBA00023295"/>
    </source>
</evidence>
<evidence type="ECO:0000256" key="2">
    <source>
        <dbReference type="ARBA" id="ARBA00004613"/>
    </source>
</evidence>
<evidence type="ECO:0000256" key="7">
    <source>
        <dbReference type="ARBA" id="ARBA00022801"/>
    </source>
</evidence>
<dbReference type="Pfam" id="PF22666">
    <property type="entry name" value="Glyco_hydro_2_N2"/>
    <property type="match status" value="1"/>
</dbReference>
<evidence type="ECO:0000313" key="17">
    <source>
        <dbReference type="EMBL" id="ETW84928.1"/>
    </source>
</evidence>
<dbReference type="InterPro" id="IPR017853">
    <property type="entry name" value="GH"/>
</dbReference>
<keyword evidence="18" id="KW-1185">Reference proteome</keyword>
<comment type="similarity">
    <text evidence="10">Belongs to the glycosyl hydrolase 2 family. Beta-mannosidase B subfamily.</text>
</comment>
<dbReference type="Pfam" id="PF17786">
    <property type="entry name" value="Mannosidase_ig"/>
    <property type="match status" value="1"/>
</dbReference>
<dbReference type="EMBL" id="KI925456">
    <property type="protein sequence ID" value="ETW84928.1"/>
    <property type="molecule type" value="Genomic_DNA"/>
</dbReference>
<evidence type="ECO:0000256" key="12">
    <source>
        <dbReference type="ARBA" id="ARBA00041614"/>
    </source>
</evidence>
<evidence type="ECO:0000256" key="11">
    <source>
        <dbReference type="ARBA" id="ARBA00041069"/>
    </source>
</evidence>
<comment type="catalytic activity">
    <reaction evidence="1">
        <text>Hydrolysis of terminal, non-reducing beta-D-mannose residues in beta-D-mannosides.</text>
        <dbReference type="EC" id="3.2.1.25"/>
    </reaction>
</comment>
<evidence type="ECO:0000256" key="1">
    <source>
        <dbReference type="ARBA" id="ARBA00000829"/>
    </source>
</evidence>
<comment type="subcellular location">
    <subcellularLocation>
        <location evidence="2">Secreted</location>
    </subcellularLocation>
</comment>
<dbReference type="EC" id="3.2.1.25" evidence="5"/>
<dbReference type="InterPro" id="IPR041447">
    <property type="entry name" value="Mannosidase_ig"/>
</dbReference>
<evidence type="ECO:0000259" key="16">
    <source>
        <dbReference type="Pfam" id="PF22666"/>
    </source>
</evidence>
<evidence type="ECO:0000259" key="14">
    <source>
        <dbReference type="Pfam" id="PF17753"/>
    </source>
</evidence>
<evidence type="ECO:0000256" key="8">
    <source>
        <dbReference type="ARBA" id="ARBA00023180"/>
    </source>
</evidence>
<dbReference type="STRING" id="747525.W4KGD9"/>
<dbReference type="Gene3D" id="2.60.40.10">
    <property type="entry name" value="Immunoglobulins"/>
    <property type="match status" value="2"/>
</dbReference>
<dbReference type="GO" id="GO:0006516">
    <property type="term" value="P:glycoprotein catabolic process"/>
    <property type="evidence" value="ECO:0007669"/>
    <property type="project" value="TreeGrafter"/>
</dbReference>
<accession>W4KGD9</accession>
<evidence type="ECO:0000259" key="13">
    <source>
        <dbReference type="Pfam" id="PF00703"/>
    </source>
</evidence>
<evidence type="ECO:0000256" key="3">
    <source>
        <dbReference type="ARBA" id="ARBA00004740"/>
    </source>
</evidence>
<feature type="domain" description="Beta-mannosidase Ig-fold" evidence="14">
    <location>
        <begin position="814"/>
        <end position="860"/>
    </location>
</feature>
<keyword evidence="8" id="KW-0325">Glycoprotein</keyword>
<dbReference type="InterPro" id="IPR036156">
    <property type="entry name" value="Beta-gal/glucu_dom_sf"/>
</dbReference>
<dbReference type="GO" id="GO:0005975">
    <property type="term" value="P:carbohydrate metabolic process"/>
    <property type="evidence" value="ECO:0007669"/>
    <property type="project" value="InterPro"/>
</dbReference>
<comment type="subunit">
    <text evidence="4">Homodimer.</text>
</comment>
<evidence type="ECO:0000256" key="10">
    <source>
        <dbReference type="ARBA" id="ARBA00038429"/>
    </source>
</evidence>
<organism evidence="17 18">
    <name type="scientific">Heterobasidion irregulare (strain TC 32-1)</name>
    <dbReference type="NCBI Taxonomy" id="747525"/>
    <lineage>
        <taxon>Eukaryota</taxon>
        <taxon>Fungi</taxon>
        <taxon>Dikarya</taxon>
        <taxon>Basidiomycota</taxon>
        <taxon>Agaricomycotina</taxon>
        <taxon>Agaricomycetes</taxon>
        <taxon>Russulales</taxon>
        <taxon>Bondarzewiaceae</taxon>
        <taxon>Heterobasidion</taxon>
        <taxon>Heterobasidion annosum species complex</taxon>
    </lineage>
</organism>
<dbReference type="PANTHER" id="PTHR43730">
    <property type="entry name" value="BETA-MANNOSIDASE"/>
    <property type="match status" value="1"/>
</dbReference>
<keyword evidence="6" id="KW-0964">Secreted</keyword>
<dbReference type="SUPFAM" id="SSF51445">
    <property type="entry name" value="(Trans)glycosidases"/>
    <property type="match status" value="1"/>
</dbReference>
<dbReference type="Pfam" id="PF00703">
    <property type="entry name" value="Glyco_hydro_2"/>
    <property type="match status" value="1"/>
</dbReference>
<evidence type="ECO:0000259" key="15">
    <source>
        <dbReference type="Pfam" id="PF17786"/>
    </source>
</evidence>
<dbReference type="SUPFAM" id="SSF49303">
    <property type="entry name" value="beta-Galactosidase/glucuronidase domain"/>
    <property type="match status" value="2"/>
</dbReference>
<sequence>MTAKIIDIDKGWQWKERDPSISSVLDESARGGWHNAHAFPSEIHVELLKAKLIPDPYVEFNEHKVQWIGMREWLYITSFSLGEVFEHAQHLEIVFEGLDTFADVYLNGANVLSSDNQFRTYRLDIEKSALREQNILLLHFKPAYLIGKTLEEEFGRVRAGSCNLGDPSRVYVRKAQYDWRWDWGPELMTVGPYRPIRLIAHTTRIQFIHTKALVSSDLEPSFLLDLVLKGHTSLADTARVTITDTVSGDVIRSENASLIYADGGVPNGTSLSEDIVHWVFQKDEVALWWPVGYGKQALYQVEVVLLNNGGDVLDIKTQNIGFRRIRLIQESLQHADQYGKGSTFLFEVNNVRMFIGGSNWIPADNFLTQITAERYRSWLTLLRDGNQNMVRLWGGGVYEPDVFYDICDELGILIWQDFQFACGIYPAHEGFVENVRQEAEDNVLRLRHHPSLALFCGNNEDYQQILQWRVETDLPARILYETVLPSVVESLTCPQVPYHRGSPYGGKGWDTSDPTIGDVHQWDVWGGKELLWQKYDEMGGRFVSEFGMPSMPALSTIDYWMGSMRDNQKERYAQAPIMGQHCRAGQHERRFAIPMNESFRLTSDLETHVYNTQLMQSEAVSYAYRVWRREWRGKGKEYTGGVIVWQLNDCWPVTSWSIVDYFLQPKPVYYTIARELRPISVGILRSVTKNRETDRPKQFYEFGAFQTKEANISIWSANSTLISQKLRLVLSFHDLASSWMETRSSIVTLLPNQSTELLVVHVPTPAADPASGASVVASAKLVDDAGIVVARYADWPQPFKHLNHLGNTGLRVEVSGEQIRVSAKKPVKGVVLSVAGDAGEDVKWSDNALDIVPGDDQTIVAKGLGGRGVVAAWLGNERAMSV</sequence>
<dbReference type="InterPro" id="IPR050887">
    <property type="entry name" value="Beta-mannosidase_GH2"/>
</dbReference>
<dbReference type="RefSeq" id="XP_009544549.1">
    <property type="nucleotide sequence ID" value="XM_009546254.1"/>
</dbReference>
<feature type="domain" description="Glycoside hydrolase family 2 immunoglobulin-like beta-sandwich" evidence="13">
    <location>
        <begin position="233"/>
        <end position="323"/>
    </location>
</feature>
<dbReference type="InterPro" id="IPR013783">
    <property type="entry name" value="Ig-like_fold"/>
</dbReference>
<dbReference type="Gene3D" id="3.20.20.80">
    <property type="entry name" value="Glycosidases"/>
    <property type="match status" value="1"/>
</dbReference>